<feature type="region of interest" description="Disordered" evidence="1">
    <location>
        <begin position="141"/>
        <end position="166"/>
    </location>
</feature>
<dbReference type="AlphaFoldDB" id="A0A8J3MRS5"/>
<sequence length="166" mass="18030">MFIVGGLIVVAVLAIVGAFLLARSGGKPEQGAPSPQESVTAQLPVEHQNQPDAESVDIHPLAPEVTPQVHAQTAIAEIPTATLPAATSEPPVVTDVTEPLRLEIKMLQDHIYQLTEQLQVLNSHTQEIEQRLDHIYATLPHQRSDDPTEGPQLPFPEESRLQGINL</sequence>
<protein>
    <submittedName>
        <fullName evidence="2">Uncharacterized protein</fullName>
    </submittedName>
</protein>
<evidence type="ECO:0000256" key="1">
    <source>
        <dbReference type="SAM" id="MobiDB-lite"/>
    </source>
</evidence>
<accession>A0A8J3MRS5</accession>
<organism evidence="2 3">
    <name type="scientific">Ktedonospora formicarum</name>
    <dbReference type="NCBI Taxonomy" id="2778364"/>
    <lineage>
        <taxon>Bacteria</taxon>
        <taxon>Bacillati</taxon>
        <taxon>Chloroflexota</taxon>
        <taxon>Ktedonobacteria</taxon>
        <taxon>Ktedonobacterales</taxon>
        <taxon>Ktedonobacteraceae</taxon>
        <taxon>Ktedonospora</taxon>
    </lineage>
</organism>
<reference evidence="2" key="1">
    <citation type="submission" date="2020-10" db="EMBL/GenBank/DDBJ databases">
        <title>Taxonomic study of unclassified bacteria belonging to the class Ktedonobacteria.</title>
        <authorList>
            <person name="Yabe S."/>
            <person name="Wang C.M."/>
            <person name="Zheng Y."/>
            <person name="Sakai Y."/>
            <person name="Cavaletti L."/>
            <person name="Monciardini P."/>
            <person name="Donadio S."/>
        </authorList>
    </citation>
    <scope>NUCLEOTIDE SEQUENCE</scope>
    <source>
        <strain evidence="2">SOSP1-1</strain>
    </source>
</reference>
<evidence type="ECO:0000313" key="3">
    <source>
        <dbReference type="Proteomes" id="UP000612362"/>
    </source>
</evidence>
<name>A0A8J3MRS5_9CHLR</name>
<dbReference type="Proteomes" id="UP000612362">
    <property type="component" value="Unassembled WGS sequence"/>
</dbReference>
<keyword evidence="3" id="KW-1185">Reference proteome</keyword>
<proteinExistence type="predicted"/>
<comment type="caution">
    <text evidence="2">The sequence shown here is derived from an EMBL/GenBank/DDBJ whole genome shotgun (WGS) entry which is preliminary data.</text>
</comment>
<dbReference type="EMBL" id="BNJF01000001">
    <property type="protein sequence ID" value="GHO42575.1"/>
    <property type="molecule type" value="Genomic_DNA"/>
</dbReference>
<gene>
    <name evidence="2" type="ORF">KSX_07380</name>
</gene>
<dbReference type="RefSeq" id="WP_220192103.1">
    <property type="nucleotide sequence ID" value="NZ_BNJF01000001.1"/>
</dbReference>
<evidence type="ECO:0000313" key="2">
    <source>
        <dbReference type="EMBL" id="GHO42575.1"/>
    </source>
</evidence>